<evidence type="ECO:0000313" key="3">
    <source>
        <dbReference type="Proteomes" id="UP000708576"/>
    </source>
</evidence>
<dbReference type="Proteomes" id="UP000708576">
    <property type="component" value="Unassembled WGS sequence"/>
</dbReference>
<keyword evidence="1" id="KW-1133">Transmembrane helix</keyword>
<comment type="caution">
    <text evidence="2">The sequence shown here is derived from an EMBL/GenBank/DDBJ whole genome shotgun (WGS) entry which is preliminary data.</text>
</comment>
<reference evidence="2 3" key="1">
    <citation type="journal article" date="2015" name="Int. J. Syst. Evol. Microbiol.">
        <title>Carboxylicivirga linearis sp. nov., isolated from a sea cucumber culture pond.</title>
        <authorList>
            <person name="Wang F.Q."/>
            <person name="Zhou Y.X."/>
            <person name="Lin X.Z."/>
            <person name="Chen G.J."/>
            <person name="Du Z.J."/>
        </authorList>
    </citation>
    <scope>NUCLEOTIDE SEQUENCE [LARGE SCALE GENOMIC DNA]</scope>
    <source>
        <strain evidence="2 3">FB218</strain>
    </source>
</reference>
<organism evidence="2 3">
    <name type="scientific">Carboxylicivirga linearis</name>
    <dbReference type="NCBI Taxonomy" id="1628157"/>
    <lineage>
        <taxon>Bacteria</taxon>
        <taxon>Pseudomonadati</taxon>
        <taxon>Bacteroidota</taxon>
        <taxon>Bacteroidia</taxon>
        <taxon>Marinilabiliales</taxon>
        <taxon>Marinilabiliaceae</taxon>
        <taxon>Carboxylicivirga</taxon>
    </lineage>
</organism>
<dbReference type="RefSeq" id="WP_212219592.1">
    <property type="nucleotide sequence ID" value="NZ_JAGUCO010000031.1"/>
</dbReference>
<evidence type="ECO:0000313" key="2">
    <source>
        <dbReference type="EMBL" id="MBS2100878.1"/>
    </source>
</evidence>
<feature type="transmembrane region" description="Helical" evidence="1">
    <location>
        <begin position="122"/>
        <end position="138"/>
    </location>
</feature>
<dbReference type="EMBL" id="JAGUCO010000031">
    <property type="protein sequence ID" value="MBS2100878.1"/>
    <property type="molecule type" value="Genomic_DNA"/>
</dbReference>
<name>A0ABS5K133_9BACT</name>
<gene>
    <name evidence="2" type="ORF">KEM10_21505</name>
</gene>
<accession>A0ABS5K133</accession>
<evidence type="ECO:0000256" key="1">
    <source>
        <dbReference type="SAM" id="Phobius"/>
    </source>
</evidence>
<feature type="transmembrane region" description="Helical" evidence="1">
    <location>
        <begin position="78"/>
        <end position="95"/>
    </location>
</feature>
<keyword evidence="1" id="KW-0812">Transmembrane</keyword>
<sequence>MEFNPPIKERETIELIIIAHGDTYHWQQEAIDQAKSELKRRNISKEYESSILKQLEQEKQIEEQKIQEQRRINATESYTVANQILIIALSIWILIGKRRYDMSLSELKADNYILKYGQRRRALIFGTFLYILTIYILTEFNV</sequence>
<keyword evidence="1" id="KW-0472">Membrane</keyword>
<proteinExistence type="predicted"/>
<protein>
    <submittedName>
        <fullName evidence="2">Uncharacterized protein</fullName>
    </submittedName>
</protein>
<keyword evidence="3" id="KW-1185">Reference proteome</keyword>